<name>A0A1X7V574_AMPQE</name>
<organism evidence="2">
    <name type="scientific">Amphimedon queenslandica</name>
    <name type="common">Sponge</name>
    <dbReference type="NCBI Taxonomy" id="400682"/>
    <lineage>
        <taxon>Eukaryota</taxon>
        <taxon>Metazoa</taxon>
        <taxon>Porifera</taxon>
        <taxon>Demospongiae</taxon>
        <taxon>Heteroscleromorpha</taxon>
        <taxon>Haplosclerida</taxon>
        <taxon>Niphatidae</taxon>
        <taxon>Amphimedon</taxon>
    </lineage>
</organism>
<evidence type="ECO:0000313" key="2">
    <source>
        <dbReference type="EnsemblMetazoa" id="Aqu2.1.35111_001"/>
    </source>
</evidence>
<accession>A0A1X7V574</accession>
<evidence type="ECO:0000256" key="1">
    <source>
        <dbReference type="SAM" id="SignalP"/>
    </source>
</evidence>
<dbReference type="AlphaFoldDB" id="A0A1X7V574"/>
<proteinExistence type="predicted"/>
<dbReference type="InParanoid" id="A0A1X7V574"/>
<feature type="chain" id="PRO_5010885624" evidence="1">
    <location>
        <begin position="20"/>
        <end position="40"/>
    </location>
</feature>
<reference evidence="2" key="1">
    <citation type="submission" date="2017-05" db="UniProtKB">
        <authorList>
            <consortium name="EnsemblMetazoa"/>
        </authorList>
    </citation>
    <scope>IDENTIFICATION</scope>
</reference>
<keyword evidence="1" id="KW-0732">Signal</keyword>
<feature type="signal peptide" evidence="1">
    <location>
        <begin position="1"/>
        <end position="19"/>
    </location>
</feature>
<sequence length="40" mass="4424">RGLLIVGLLGLGWPLKLRAVTSLSSRAVIRDKLMGFFQIQ</sequence>
<protein>
    <submittedName>
        <fullName evidence="2">Uncharacterized protein</fullName>
    </submittedName>
</protein>
<dbReference type="EnsemblMetazoa" id="Aqu2.1.35111_001">
    <property type="protein sequence ID" value="Aqu2.1.35111_001"/>
    <property type="gene ID" value="Aqu2.1.35111"/>
</dbReference>